<sequence length="45" mass="5246">MICASVKRLLRIRLLLHRLGRRYFMVRDFAGGTQGNNVNVMLSRL</sequence>
<dbReference type="HOGENOM" id="CLU_3201542_0_0_5"/>
<dbReference type="Proteomes" id="UP000018780">
    <property type="component" value="Chromosome"/>
</dbReference>
<name>V9VWK3_9RHOB</name>
<dbReference type="AlphaFoldDB" id="V9VWK3"/>
<reference evidence="1 2" key="1">
    <citation type="submission" date="2013-09" db="EMBL/GenBank/DDBJ databases">
        <authorList>
            <consortium name="DOE Joint Genome Institute"/>
            <person name="Klenk H.-P."/>
            <person name="Huntemann M."/>
            <person name="Han J."/>
            <person name="Chen A."/>
            <person name="Kyrpides N."/>
            <person name="Mavromatis K."/>
            <person name="Markowitz V."/>
            <person name="Palaniappan K."/>
            <person name="Ivanova N."/>
            <person name="Schaumberg A."/>
            <person name="Pati A."/>
            <person name="Liolios K."/>
            <person name="Nordberg H.P."/>
            <person name="Cantor M.N."/>
            <person name="Hua S.X."/>
            <person name="Woyke T."/>
        </authorList>
    </citation>
    <scope>NUCLEOTIDE SEQUENCE [LARGE SCALE GENOMIC DNA]</scope>
    <source>
        <strain evidence="1 2">DSM 14336</strain>
    </source>
</reference>
<evidence type="ECO:0000313" key="1">
    <source>
        <dbReference type="EMBL" id="AHD03146.1"/>
    </source>
</evidence>
<accession>V9VWK3</accession>
<evidence type="ECO:0000313" key="2">
    <source>
        <dbReference type="Proteomes" id="UP000018780"/>
    </source>
</evidence>
<dbReference type="KEGG" id="lmd:METH_14580"/>
<gene>
    <name evidence="1" type="ORF">METH_14580</name>
</gene>
<keyword evidence="2" id="KW-1185">Reference proteome</keyword>
<protein>
    <submittedName>
        <fullName evidence="1">Uncharacterized protein</fullName>
    </submittedName>
</protein>
<proteinExistence type="predicted"/>
<dbReference type="EMBL" id="CP006773">
    <property type="protein sequence ID" value="AHD03146.1"/>
    <property type="molecule type" value="Genomic_DNA"/>
</dbReference>
<organism evidence="1 2">
    <name type="scientific">Leisingera methylohalidivorans DSM 14336</name>
    <dbReference type="NCBI Taxonomy" id="999552"/>
    <lineage>
        <taxon>Bacteria</taxon>
        <taxon>Pseudomonadati</taxon>
        <taxon>Pseudomonadota</taxon>
        <taxon>Alphaproteobacteria</taxon>
        <taxon>Rhodobacterales</taxon>
        <taxon>Roseobacteraceae</taxon>
        <taxon>Leisingera</taxon>
    </lineage>
</organism>